<keyword evidence="4" id="KW-1185">Reference proteome</keyword>
<keyword evidence="2" id="KW-0812">Transmembrane</keyword>
<dbReference type="EMBL" id="JBIYDN010000010">
    <property type="protein sequence ID" value="MFK4443584.1"/>
    <property type="molecule type" value="Genomic_DNA"/>
</dbReference>
<evidence type="ECO:0000313" key="3">
    <source>
        <dbReference type="EMBL" id="MFK4443584.1"/>
    </source>
</evidence>
<name>A0ABW8MIU2_9BURK</name>
<feature type="transmembrane region" description="Helical" evidence="2">
    <location>
        <begin position="337"/>
        <end position="357"/>
    </location>
</feature>
<comment type="caution">
    <text evidence="3">The sequence shown here is derived from an EMBL/GenBank/DDBJ whole genome shotgun (WGS) entry which is preliminary data.</text>
</comment>
<feature type="transmembrane region" description="Helical" evidence="2">
    <location>
        <begin position="408"/>
        <end position="431"/>
    </location>
</feature>
<accession>A0ABW8MIU2</accession>
<feature type="transmembrane region" description="Helical" evidence="2">
    <location>
        <begin position="481"/>
        <end position="499"/>
    </location>
</feature>
<evidence type="ECO:0000256" key="1">
    <source>
        <dbReference type="SAM" id="MobiDB-lite"/>
    </source>
</evidence>
<feature type="transmembrane region" description="Helical" evidence="2">
    <location>
        <begin position="181"/>
        <end position="203"/>
    </location>
</feature>
<dbReference type="PANTHER" id="PTHR10728">
    <property type="entry name" value="CYTOSOLIC PHOSPHOLIPASE A2"/>
    <property type="match status" value="1"/>
</dbReference>
<dbReference type="Gene3D" id="3.40.1090.10">
    <property type="entry name" value="Cytosolic phospholipase A2 catalytic domain"/>
    <property type="match status" value="1"/>
</dbReference>
<feature type="transmembrane region" description="Helical" evidence="2">
    <location>
        <begin position="215"/>
        <end position="237"/>
    </location>
</feature>
<dbReference type="PANTHER" id="PTHR10728:SF40">
    <property type="entry name" value="PATATIN FAMILY PROTEIN"/>
    <property type="match status" value="1"/>
</dbReference>
<organism evidence="3 4">
    <name type="scientific">Caballeronia udeis</name>
    <dbReference type="NCBI Taxonomy" id="1232866"/>
    <lineage>
        <taxon>Bacteria</taxon>
        <taxon>Pseudomonadati</taxon>
        <taxon>Pseudomonadota</taxon>
        <taxon>Betaproteobacteria</taxon>
        <taxon>Burkholderiales</taxon>
        <taxon>Burkholderiaceae</taxon>
        <taxon>Caballeronia</taxon>
    </lineage>
</organism>
<protein>
    <recommendedName>
        <fullName evidence="5">Patatin-like phospholipase</fullName>
    </recommendedName>
</protein>
<dbReference type="InterPro" id="IPR016035">
    <property type="entry name" value="Acyl_Trfase/lysoPLipase"/>
</dbReference>
<feature type="region of interest" description="Disordered" evidence="1">
    <location>
        <begin position="126"/>
        <end position="148"/>
    </location>
</feature>
<gene>
    <name evidence="3" type="ORF">ABH943_003606</name>
</gene>
<dbReference type="SUPFAM" id="SSF52151">
    <property type="entry name" value="FabD/lysophospholipase-like"/>
    <property type="match status" value="1"/>
</dbReference>
<evidence type="ECO:0000313" key="4">
    <source>
        <dbReference type="Proteomes" id="UP001620514"/>
    </source>
</evidence>
<keyword evidence="2" id="KW-0472">Membrane</keyword>
<evidence type="ECO:0000256" key="2">
    <source>
        <dbReference type="SAM" id="Phobius"/>
    </source>
</evidence>
<feature type="compositionally biased region" description="Basic and acidic residues" evidence="1">
    <location>
        <begin position="127"/>
        <end position="148"/>
    </location>
</feature>
<reference evidence="3 4" key="1">
    <citation type="submission" date="2024-11" db="EMBL/GenBank/DDBJ databases">
        <title>Using genomics to understand microbial adaptation to soil warming.</title>
        <authorList>
            <person name="Deangelis K.M. PhD."/>
        </authorList>
    </citation>
    <scope>NUCLEOTIDE SEQUENCE [LARGE SCALE GENOMIC DNA]</scope>
    <source>
        <strain evidence="3 4">GAS97</strain>
    </source>
</reference>
<feature type="transmembrane region" description="Helical" evidence="2">
    <location>
        <begin position="249"/>
        <end position="270"/>
    </location>
</feature>
<keyword evidence="2" id="KW-1133">Transmembrane helix</keyword>
<evidence type="ECO:0008006" key="5">
    <source>
        <dbReference type="Google" id="ProtNLM"/>
    </source>
</evidence>
<feature type="transmembrane region" description="Helical" evidence="2">
    <location>
        <begin position="282"/>
        <end position="300"/>
    </location>
</feature>
<sequence>MAANNNQKNAMDSANAALAGVIEKEIEQIRITRHLSGQPADRPVPPQPPTNGTVWQQADSMKLTGLALSGGGIRSATFCLGVIQSLCEGRLLRQFDYLSTVSGGGYIGGWLSAQIYHRCPSGTPLEIEDRLSPNETRDGPPKGPEDRSIGFLREYSNYLTPKLGLLSTDTLAAIAAYLRNLVLIQSILILMLVLVLFLPRLLFLGAQQASTCWSGWSFLIATVVLLFVSAFSIMCNLKVEKDSWFAKTRFVLPGIILPAVIAALVLAIGLAQADGPLGITSIVRWIAVSGILFGGVAAMMPAHISKEPYGPPVGAPLPGNAASAGTEPGGTRVIKRAAIIGAGMIAGGIGGALLWQVQAATQAMSHDAALWFAVSIAPFLILGALSLIIVLHLGLVGRIFEYEVQEWWARYGGWLIALTVFVGGTFAAGVYGAALVEYGKGRLVHAGGVAWLATSLWGVVKGASSKTSGERASWTERALVVVPYIFIVGLVITLSYGIYHFLPYDQETSRACPAKTGTAAVLCEMASQTGHTLSIAAPWAYETCALFLGLLLACGLLAWRVDVNLFSLNNFYRNRLTRCYLGAPRVALGERKPHPFTGFDMADDIPLDQLAARVKPAGPNGTFAQRPYHLLNTTLNITSGENLAWQQRKAASFFFSPLFCGFLLPLAYTENGQAGQFVGTRDYMRTRGIGTARDVGPMLGGTVAISGAAASPNSGFHTDPGVAFLLTLFNVRLGRWCPNPVRRPVPSTPALGGGLYINELFGNASSQSKYVYLSDGGHFDNLGLYELVRRRVRIAVVCDCGEDPPLQFDDLADTIRKCSSDFGVDIIVDVDKLRHVAGDKQPPHSHAHVVEGIIRYPKTTGVDGNSEAFEGTLILVKPTLTKEIANASDLINYALSKPAFPQQTTLDQWFDEAQFESYRKLGYLIGCQLQQTTFESGGTLSSLLQSSTGIQ</sequence>
<feature type="transmembrane region" description="Helical" evidence="2">
    <location>
        <begin position="650"/>
        <end position="668"/>
    </location>
</feature>
<feature type="transmembrane region" description="Helical" evidence="2">
    <location>
        <begin position="443"/>
        <end position="460"/>
    </location>
</feature>
<feature type="transmembrane region" description="Helical" evidence="2">
    <location>
        <begin position="539"/>
        <end position="559"/>
    </location>
</feature>
<dbReference type="Proteomes" id="UP001620514">
    <property type="component" value="Unassembled WGS sequence"/>
</dbReference>
<feature type="transmembrane region" description="Helical" evidence="2">
    <location>
        <begin position="369"/>
        <end position="396"/>
    </location>
</feature>
<proteinExistence type="predicted"/>